<comment type="similarity">
    <text evidence="2">Belongs to the gluconeogenesis factor family.</text>
</comment>
<dbReference type="GO" id="GO:0005737">
    <property type="term" value="C:cytoplasm"/>
    <property type="evidence" value="ECO:0007669"/>
    <property type="project" value="UniProtKB-SubCell"/>
</dbReference>
<keyword evidence="3" id="KW-1133">Transmembrane helix</keyword>
<dbReference type="GO" id="GO:0043743">
    <property type="term" value="F:LPPG:FO 2-phospho-L-lactate transferase activity"/>
    <property type="evidence" value="ECO:0007669"/>
    <property type="project" value="InterPro"/>
</dbReference>
<dbReference type="InterPro" id="IPR038136">
    <property type="entry name" value="CofD-like_dom_sf"/>
</dbReference>
<proteinExistence type="inferred from homology"/>
<dbReference type="HAMAP" id="MF_00973">
    <property type="entry name" value="Gluconeogen_factor"/>
    <property type="match status" value="1"/>
</dbReference>
<evidence type="ECO:0000256" key="2">
    <source>
        <dbReference type="HAMAP-Rule" id="MF_00973"/>
    </source>
</evidence>
<organism evidence="4 5">
    <name type="scientific">Moorella mulderi DSM 14980</name>
    <dbReference type="NCBI Taxonomy" id="1122241"/>
    <lineage>
        <taxon>Bacteria</taxon>
        <taxon>Bacillati</taxon>
        <taxon>Bacillota</taxon>
        <taxon>Clostridia</taxon>
        <taxon>Neomoorellales</taxon>
        <taxon>Neomoorellaceae</taxon>
        <taxon>Neomoorella</taxon>
    </lineage>
</organism>
<name>A0A151AVC7_9FIRM</name>
<gene>
    <name evidence="4" type="ORF">MOMUL_22520</name>
</gene>
<dbReference type="AlphaFoldDB" id="A0A151AVC7"/>
<dbReference type="OrthoDB" id="9783842at2"/>
<keyword evidence="1 2" id="KW-0963">Cytoplasm</keyword>
<comment type="subcellular location">
    <subcellularLocation>
        <location evidence="2">Cytoplasm</location>
    </subcellularLocation>
</comment>
<dbReference type="EMBL" id="LTBC01000010">
    <property type="protein sequence ID" value="KYH31513.1"/>
    <property type="molecule type" value="Genomic_DNA"/>
</dbReference>
<comment type="caution">
    <text evidence="4">The sequence shown here is derived from an EMBL/GenBank/DDBJ whole genome shotgun (WGS) entry which is preliminary data.</text>
</comment>
<dbReference type="SUPFAM" id="SSF142338">
    <property type="entry name" value="CofD-like"/>
    <property type="match status" value="1"/>
</dbReference>
<dbReference type="NCBIfam" id="TIGR01826">
    <property type="entry name" value="CofD_related"/>
    <property type="match status" value="1"/>
</dbReference>
<dbReference type="InterPro" id="IPR002882">
    <property type="entry name" value="CofD"/>
</dbReference>
<protein>
    <recommendedName>
        <fullName evidence="2">Putative gluconeogenesis factor</fullName>
    </recommendedName>
</protein>
<dbReference type="InterPro" id="IPR010119">
    <property type="entry name" value="Gluconeogen_factor"/>
</dbReference>
<dbReference type="PANTHER" id="PTHR30135">
    <property type="entry name" value="UNCHARACTERIZED PROTEIN YVCK-RELATED"/>
    <property type="match status" value="1"/>
</dbReference>
<comment type="function">
    <text evidence="2">Required for morphogenesis under gluconeogenic growth conditions.</text>
</comment>
<evidence type="ECO:0000256" key="3">
    <source>
        <dbReference type="SAM" id="Phobius"/>
    </source>
</evidence>
<evidence type="ECO:0000256" key="1">
    <source>
        <dbReference type="ARBA" id="ARBA00022490"/>
    </source>
</evidence>
<dbReference type="CDD" id="cd07187">
    <property type="entry name" value="YvcK_like"/>
    <property type="match status" value="1"/>
</dbReference>
<sequence length="446" mass="48193">MEGLKWLYPGLKIKRWLLLAALGLFLLVSGLTVILGVTLLASAERGVTWFILHTLGALGSPLLGGVVAAGLGVALIILGLQRLASSVFKVLFPGNTSNLWQLFYRRQYLAKGPHIVAIGGGTGLAVLLRGLKKYTRNLTAIVTVADDGGSSGRLRQELKIPPPGDIRNCLVALADTESLMEELFSYRFHQGEGLAGHSLGNLLLAAMTDMAGDFDRAIQELARVLAVGGRVIPSTTSHVVLGAELADGTTILGESNIPRAGKRIKRVFLQPATCQPPAAALEAIARADAIIIGPGSLYTSVLPNLLVRGLTEALRQSPAPVFYVSNIMTQPGETDGYTVADHLQAIIDHCGPGLVDVVIAHRGPISRGALRRYGEKGARPVLINGPGVARMGVELRTGWLVDEIHVVRHHPERLASLIMEEFYRHHSRRRQRLIYLVREKFRNLAH</sequence>
<evidence type="ECO:0000313" key="4">
    <source>
        <dbReference type="EMBL" id="KYH31513.1"/>
    </source>
</evidence>
<dbReference type="Proteomes" id="UP000075670">
    <property type="component" value="Unassembled WGS sequence"/>
</dbReference>
<dbReference type="Gene3D" id="3.40.50.10680">
    <property type="entry name" value="CofD-like domains"/>
    <property type="match status" value="1"/>
</dbReference>
<dbReference type="Pfam" id="PF01933">
    <property type="entry name" value="CofD"/>
    <property type="match status" value="1"/>
</dbReference>
<feature type="transmembrane region" description="Helical" evidence="3">
    <location>
        <begin position="61"/>
        <end position="80"/>
    </location>
</feature>
<dbReference type="GO" id="GO:0008360">
    <property type="term" value="P:regulation of cell shape"/>
    <property type="evidence" value="ECO:0007669"/>
    <property type="project" value="UniProtKB-UniRule"/>
</dbReference>
<dbReference type="PATRIC" id="fig|1122241.3.peg.2396"/>
<dbReference type="PANTHER" id="PTHR30135:SF3">
    <property type="entry name" value="GLUCONEOGENESIS FACTOR-RELATED"/>
    <property type="match status" value="1"/>
</dbReference>
<keyword evidence="3" id="KW-0472">Membrane</keyword>
<dbReference type="RefSeq" id="WP_062284923.1">
    <property type="nucleotide sequence ID" value="NZ_LTBC01000010.1"/>
</dbReference>
<accession>A0A151AVC7</accession>
<keyword evidence="5" id="KW-1185">Reference proteome</keyword>
<keyword evidence="3" id="KW-0812">Transmembrane</keyword>
<evidence type="ECO:0000313" key="5">
    <source>
        <dbReference type="Proteomes" id="UP000075670"/>
    </source>
</evidence>
<reference evidence="4 5" key="1">
    <citation type="submission" date="2016-02" db="EMBL/GenBank/DDBJ databases">
        <title>Genome sequence of Moorella mulderi DSM 14980.</title>
        <authorList>
            <person name="Poehlein A."/>
            <person name="Daniel R."/>
        </authorList>
    </citation>
    <scope>NUCLEOTIDE SEQUENCE [LARGE SCALE GENOMIC DNA]</scope>
    <source>
        <strain evidence="4 5">DSM 14980</strain>
    </source>
</reference>
<feature type="transmembrane region" description="Helical" evidence="3">
    <location>
        <begin position="16"/>
        <end position="41"/>
    </location>
</feature>